<keyword evidence="1" id="KW-1133">Transmembrane helix</keyword>
<reference evidence="2 3" key="1">
    <citation type="journal article" date="2023" name="Plants (Basel)">
        <title>Bridging the Gap: Combining Genomics and Transcriptomics Approaches to Understand Stylosanthes scabra, an Orphan Legume from the Brazilian Caatinga.</title>
        <authorList>
            <person name="Ferreira-Neto J.R.C."/>
            <person name="da Silva M.D."/>
            <person name="Binneck E."/>
            <person name="de Melo N.F."/>
            <person name="da Silva R.H."/>
            <person name="de Melo A.L.T.M."/>
            <person name="Pandolfi V."/>
            <person name="Bustamante F.O."/>
            <person name="Brasileiro-Vidal A.C."/>
            <person name="Benko-Iseppon A.M."/>
        </authorList>
    </citation>
    <scope>NUCLEOTIDE SEQUENCE [LARGE SCALE GENOMIC DNA]</scope>
    <source>
        <tissue evidence="2">Leaves</tissue>
    </source>
</reference>
<gene>
    <name evidence="2" type="ORF">PIB30_033388</name>
</gene>
<evidence type="ECO:0000256" key="1">
    <source>
        <dbReference type="SAM" id="Phobius"/>
    </source>
</evidence>
<accession>A0ABU6QBX0</accession>
<dbReference type="EMBL" id="JASCZI010000151">
    <property type="protein sequence ID" value="MED6109412.1"/>
    <property type="molecule type" value="Genomic_DNA"/>
</dbReference>
<protein>
    <submittedName>
        <fullName evidence="2">Uncharacterized protein</fullName>
    </submittedName>
</protein>
<comment type="caution">
    <text evidence="2">The sequence shown here is derived from an EMBL/GenBank/DDBJ whole genome shotgun (WGS) entry which is preliminary data.</text>
</comment>
<keyword evidence="1" id="KW-0472">Membrane</keyword>
<evidence type="ECO:0000313" key="3">
    <source>
        <dbReference type="Proteomes" id="UP001341840"/>
    </source>
</evidence>
<organism evidence="2 3">
    <name type="scientific">Stylosanthes scabra</name>
    <dbReference type="NCBI Taxonomy" id="79078"/>
    <lineage>
        <taxon>Eukaryota</taxon>
        <taxon>Viridiplantae</taxon>
        <taxon>Streptophyta</taxon>
        <taxon>Embryophyta</taxon>
        <taxon>Tracheophyta</taxon>
        <taxon>Spermatophyta</taxon>
        <taxon>Magnoliopsida</taxon>
        <taxon>eudicotyledons</taxon>
        <taxon>Gunneridae</taxon>
        <taxon>Pentapetalae</taxon>
        <taxon>rosids</taxon>
        <taxon>fabids</taxon>
        <taxon>Fabales</taxon>
        <taxon>Fabaceae</taxon>
        <taxon>Papilionoideae</taxon>
        <taxon>50 kb inversion clade</taxon>
        <taxon>dalbergioids sensu lato</taxon>
        <taxon>Dalbergieae</taxon>
        <taxon>Pterocarpus clade</taxon>
        <taxon>Stylosanthes</taxon>
    </lineage>
</organism>
<keyword evidence="1" id="KW-0812">Transmembrane</keyword>
<name>A0ABU6QBX0_9FABA</name>
<keyword evidence="3" id="KW-1185">Reference proteome</keyword>
<evidence type="ECO:0000313" key="2">
    <source>
        <dbReference type="EMBL" id="MED6109412.1"/>
    </source>
</evidence>
<dbReference type="Proteomes" id="UP001341840">
    <property type="component" value="Unassembled WGS sequence"/>
</dbReference>
<proteinExistence type="predicted"/>
<sequence length="216" mass="23932">MCTTIFGLIFLLVSLILRAVNLLSDSSIIISLLVPAGVFTEFFILQSLLNKPEKSWEHSSVSSIDFGILFVRLFTNGVSSLRSFDSLFGGKVLHASASGALSPLASGQSAESNLVYFEKKSMFLFLRANRCLRVMPYLKEKELVVRTGMIAHVHGVCALHIVGLDGGQRLHEFPHFDHDFDFYILSSRRISSCGANVKVGSLNDCPKDFEWDAEPQ</sequence>
<feature type="transmembrane region" description="Helical" evidence="1">
    <location>
        <begin position="28"/>
        <end position="49"/>
    </location>
</feature>